<dbReference type="InterPro" id="IPR036390">
    <property type="entry name" value="WH_DNA-bd_sf"/>
</dbReference>
<keyword evidence="2" id="KW-0805">Transcription regulation</keyword>
<dbReference type="EMBL" id="DSYZ01000085">
    <property type="protein sequence ID" value="HGT82868.1"/>
    <property type="molecule type" value="Genomic_DNA"/>
</dbReference>
<organism evidence="6">
    <name type="scientific">Archaeoglobus fulgidus</name>
    <dbReference type="NCBI Taxonomy" id="2234"/>
    <lineage>
        <taxon>Archaea</taxon>
        <taxon>Methanobacteriati</taxon>
        <taxon>Methanobacteriota</taxon>
        <taxon>Archaeoglobi</taxon>
        <taxon>Archaeoglobales</taxon>
        <taxon>Archaeoglobaceae</taxon>
        <taxon>Archaeoglobus</taxon>
    </lineage>
</organism>
<dbReference type="Gene3D" id="1.10.60.10">
    <property type="entry name" value="Iron dependent repressor, metal binding and dimerisation domain"/>
    <property type="match status" value="1"/>
</dbReference>
<dbReference type="Gene3D" id="1.10.10.10">
    <property type="entry name" value="Winged helix-like DNA-binding domain superfamily/Winged helix DNA-binding domain"/>
    <property type="match status" value="1"/>
</dbReference>
<comment type="caution">
    <text evidence="6">The sequence shown here is derived from an EMBL/GenBank/DDBJ whole genome shotgun (WGS) entry which is preliminary data.</text>
</comment>
<gene>
    <name evidence="6" type="ORF">ENT52_03980</name>
</gene>
<feature type="domain" description="HTH dtxR-type" evidence="5">
    <location>
        <begin position="1"/>
        <end position="61"/>
    </location>
</feature>
<dbReference type="InterPro" id="IPR001367">
    <property type="entry name" value="Fe_dep_repressor"/>
</dbReference>
<dbReference type="InterPro" id="IPR036421">
    <property type="entry name" value="Fe_dep_repressor_sf"/>
</dbReference>
<dbReference type="GO" id="GO:0003677">
    <property type="term" value="F:DNA binding"/>
    <property type="evidence" value="ECO:0007669"/>
    <property type="project" value="UniProtKB-KW"/>
</dbReference>
<accession>A0A7J3M2C6</accession>
<sequence>MERVEEYLEAIYDLQKKGKVAKTGDLAKILSVKPASVTEMLLKLKEKGYVDYNPYRGVILTKSGEEIAERIKRHYTIASNFFRVMGIEDEVAKKLGCELEHHMNDEIAKKLAEILESKICRLCVKDTKRLSCVGDGVYTVISSPGKPRCGEKVVVEKGVAKTLDGEEIQNPHLILVEKS</sequence>
<dbReference type="Pfam" id="PF01325">
    <property type="entry name" value="Fe_dep_repress"/>
    <property type="match status" value="1"/>
</dbReference>
<dbReference type="InterPro" id="IPR022687">
    <property type="entry name" value="HTH_DTXR"/>
</dbReference>
<comment type="similarity">
    <text evidence="1">Belongs to the DtxR/MntR family.</text>
</comment>
<evidence type="ECO:0000259" key="5">
    <source>
        <dbReference type="PROSITE" id="PS50944"/>
    </source>
</evidence>
<evidence type="ECO:0000313" key="6">
    <source>
        <dbReference type="EMBL" id="HGT82868.1"/>
    </source>
</evidence>
<dbReference type="GO" id="GO:0046983">
    <property type="term" value="F:protein dimerization activity"/>
    <property type="evidence" value="ECO:0007669"/>
    <property type="project" value="InterPro"/>
</dbReference>
<proteinExistence type="inferred from homology"/>
<dbReference type="GO" id="GO:0046914">
    <property type="term" value="F:transition metal ion binding"/>
    <property type="evidence" value="ECO:0007669"/>
    <property type="project" value="InterPro"/>
</dbReference>
<evidence type="ECO:0000256" key="3">
    <source>
        <dbReference type="ARBA" id="ARBA00023125"/>
    </source>
</evidence>
<dbReference type="InterPro" id="IPR050536">
    <property type="entry name" value="DtxR_MntR_Metal-Reg"/>
</dbReference>
<dbReference type="SMART" id="SM00529">
    <property type="entry name" value="HTH_DTXR"/>
    <property type="match status" value="1"/>
</dbReference>
<dbReference type="PROSITE" id="PS50944">
    <property type="entry name" value="HTH_DTXR"/>
    <property type="match status" value="1"/>
</dbReference>
<dbReference type="InterPro" id="IPR036388">
    <property type="entry name" value="WH-like_DNA-bd_sf"/>
</dbReference>
<dbReference type="PANTHER" id="PTHR33238:SF7">
    <property type="entry name" value="IRON-DEPENDENT TRANSCRIPTIONAL REGULATOR"/>
    <property type="match status" value="1"/>
</dbReference>
<reference evidence="6" key="1">
    <citation type="journal article" date="2020" name="mSystems">
        <title>Genome- and Community-Level Interaction Insights into Carbon Utilization and Element Cycling Functions of Hydrothermarchaeota in Hydrothermal Sediment.</title>
        <authorList>
            <person name="Zhou Z."/>
            <person name="Liu Y."/>
            <person name="Xu W."/>
            <person name="Pan J."/>
            <person name="Luo Z.H."/>
            <person name="Li M."/>
        </authorList>
    </citation>
    <scope>NUCLEOTIDE SEQUENCE [LARGE SCALE GENOMIC DNA]</scope>
    <source>
        <strain evidence="6">SpSt-587</strain>
    </source>
</reference>
<dbReference type="GO" id="GO:0003700">
    <property type="term" value="F:DNA-binding transcription factor activity"/>
    <property type="evidence" value="ECO:0007669"/>
    <property type="project" value="InterPro"/>
</dbReference>
<keyword evidence="3" id="KW-0238">DNA-binding</keyword>
<protein>
    <submittedName>
        <fullName evidence="6">Metal-dependent transcriptional regulator</fullName>
    </submittedName>
</protein>
<dbReference type="PANTHER" id="PTHR33238">
    <property type="entry name" value="IRON (METAL) DEPENDENT REPRESSOR, DTXR FAMILY"/>
    <property type="match status" value="1"/>
</dbReference>
<dbReference type="Pfam" id="PF02742">
    <property type="entry name" value="Fe_dep_repr_C"/>
    <property type="match status" value="1"/>
</dbReference>
<name>A0A7J3M2C6_ARCFL</name>
<evidence type="ECO:0000256" key="4">
    <source>
        <dbReference type="ARBA" id="ARBA00023163"/>
    </source>
</evidence>
<evidence type="ECO:0000256" key="1">
    <source>
        <dbReference type="ARBA" id="ARBA00007871"/>
    </source>
</evidence>
<dbReference type="SUPFAM" id="SSF47979">
    <property type="entry name" value="Iron-dependent repressor protein, dimerization domain"/>
    <property type="match status" value="1"/>
</dbReference>
<dbReference type="AlphaFoldDB" id="A0A7J3M2C6"/>
<evidence type="ECO:0000256" key="2">
    <source>
        <dbReference type="ARBA" id="ARBA00023015"/>
    </source>
</evidence>
<dbReference type="InterPro" id="IPR022689">
    <property type="entry name" value="Iron_dep_repressor"/>
</dbReference>
<dbReference type="SUPFAM" id="SSF46785">
    <property type="entry name" value="Winged helix' DNA-binding domain"/>
    <property type="match status" value="1"/>
</dbReference>
<keyword evidence="4" id="KW-0804">Transcription</keyword>